<feature type="transmembrane region" description="Helical" evidence="1">
    <location>
        <begin position="33"/>
        <end position="52"/>
    </location>
</feature>
<evidence type="ECO:0000256" key="1">
    <source>
        <dbReference type="SAM" id="Phobius"/>
    </source>
</evidence>
<evidence type="ECO:0000313" key="3">
    <source>
        <dbReference type="Proteomes" id="UP000270471"/>
    </source>
</evidence>
<dbReference type="OrthoDB" id="3579673at2"/>
<keyword evidence="1" id="KW-0812">Transmembrane</keyword>
<organism evidence="2 3">
    <name type="scientific">Streptomyces shenzhenensis</name>
    <dbReference type="NCBI Taxonomy" id="943815"/>
    <lineage>
        <taxon>Bacteria</taxon>
        <taxon>Bacillati</taxon>
        <taxon>Actinomycetota</taxon>
        <taxon>Actinomycetes</taxon>
        <taxon>Kitasatosporales</taxon>
        <taxon>Streptomycetaceae</taxon>
        <taxon>Streptomyces</taxon>
    </lineage>
</organism>
<feature type="transmembrane region" description="Helical" evidence="1">
    <location>
        <begin position="303"/>
        <end position="328"/>
    </location>
</feature>
<protein>
    <submittedName>
        <fullName evidence="2">ABC transporter permease</fullName>
    </submittedName>
</protein>
<proteinExistence type="predicted"/>
<accession>A0A3M0HYC9</accession>
<feature type="transmembrane region" description="Helical" evidence="1">
    <location>
        <begin position="186"/>
        <end position="204"/>
    </location>
</feature>
<dbReference type="Proteomes" id="UP000270471">
    <property type="component" value="Unassembled WGS sequence"/>
</dbReference>
<keyword evidence="1" id="KW-0472">Membrane</keyword>
<dbReference type="RefSeq" id="WP_121893622.1">
    <property type="nucleotide sequence ID" value="NZ_PENI01000029.1"/>
</dbReference>
<gene>
    <name evidence="2" type="ORF">CTZ28_34030</name>
</gene>
<keyword evidence="3" id="KW-1185">Reference proteome</keyword>
<name>A0A3M0HYC9_9ACTN</name>
<feature type="transmembrane region" description="Helical" evidence="1">
    <location>
        <begin position="90"/>
        <end position="112"/>
    </location>
</feature>
<sequence length="339" mass="35965">MTALTAPAATGTAHTHGSPRLTRWLLRLHRSALLVWTVFVLLGSALLLWLAGPLTDAAAEGWRQYNACGTTPRCSYDQDAILFYKSTYNYVAAAMAGLPFLVAAWAGAALTGRELESGTAQLAWTQGVSPTRWLALRLAVPAVAVTAGASLLVLLHHRAWSAAQGRIDTGKPWHDVWTFHANGPTTVALALAGLVAGALAGLVLRRTLPALLLGLALAAGVWGTAQLLMPHLWPAVTEETSLQQGYGHLYSGIQVDHGLITASGGHVPKLECYTTVSGGCARELEKLDAVGYYSTYHPVSHYWPLQLTTGALVLAVAGLGTAAAFWLLRHRTATPRTTA</sequence>
<evidence type="ECO:0000313" key="2">
    <source>
        <dbReference type="EMBL" id="RMB81635.1"/>
    </source>
</evidence>
<feature type="transmembrane region" description="Helical" evidence="1">
    <location>
        <begin position="133"/>
        <end position="155"/>
    </location>
</feature>
<feature type="transmembrane region" description="Helical" evidence="1">
    <location>
        <begin position="211"/>
        <end position="233"/>
    </location>
</feature>
<dbReference type="AlphaFoldDB" id="A0A3M0HYC9"/>
<keyword evidence="1" id="KW-1133">Transmembrane helix</keyword>
<dbReference type="EMBL" id="PENI01000029">
    <property type="protein sequence ID" value="RMB81635.1"/>
    <property type="molecule type" value="Genomic_DNA"/>
</dbReference>
<reference evidence="2 3" key="1">
    <citation type="submission" date="2017-11" db="EMBL/GenBank/DDBJ databases">
        <title>Draft genome of actinobacteria isolated from guarana (Paullinia cupana (Mart.) Ducke.</title>
        <authorList>
            <person name="Siqueira K.A."/>
            <person name="Liotti R.G."/>
            <person name="Mendes T.A.O."/>
            <person name="Soares M.A."/>
        </authorList>
    </citation>
    <scope>NUCLEOTIDE SEQUENCE [LARGE SCALE GENOMIC DNA]</scope>
    <source>
        <strain evidence="2 3">193</strain>
    </source>
</reference>
<comment type="caution">
    <text evidence="2">The sequence shown here is derived from an EMBL/GenBank/DDBJ whole genome shotgun (WGS) entry which is preliminary data.</text>
</comment>